<sequence>MTITVAGKQVGRIGYGLMQLTWNAAPAPYEDLFPAMKAAADAGATCWSSATFYGANNANVRLIRAFFDKHPEYKDKIVLTIKGWVNTATAVPVNDLDFLRKDVQEVKDILGDKEIDVYLPARLDLASSTVESVFGKFAILQQEGLFRSIGVSEVTAETLEKISKVVSLAMIENEVSLFTQDQATRKVIEWSTKNKVPILAYSPLGRGFLAGRFKKQEDIPANSLLRVYPWFQGEAFENNAKLAEKLEEIGKKKGVRSSQLALAWLTQLSDQILPIPGSSNPERIVSNSKAADIKLTPEELEEINKWADANKTLGDRYADMFKPYLMQ</sequence>
<evidence type="ECO:0000256" key="1">
    <source>
        <dbReference type="ARBA" id="ARBA00023002"/>
    </source>
</evidence>
<dbReference type="RefSeq" id="XP_066801182.1">
    <property type="nucleotide sequence ID" value="XM_066948614.1"/>
</dbReference>
<protein>
    <recommendedName>
        <fullName evidence="2">NADP-dependent oxidoreductase domain-containing protein</fullName>
    </recommendedName>
</protein>
<dbReference type="InterPro" id="IPR050791">
    <property type="entry name" value="Aldo-Keto_reductase"/>
</dbReference>
<keyword evidence="4" id="KW-1185">Reference proteome</keyword>
<dbReference type="PANTHER" id="PTHR43625">
    <property type="entry name" value="AFLATOXIN B1 ALDEHYDE REDUCTASE"/>
    <property type="match status" value="1"/>
</dbReference>
<reference evidence="3 4" key="1">
    <citation type="journal article" date="2024" name="bioRxiv">
        <title>Comparative genomics of Cryptococcus and Kwoniella reveals pathogenesis evolution and contrasting karyotype dynamics via intercentromeric recombination or chromosome fusion.</title>
        <authorList>
            <person name="Coelho M.A."/>
            <person name="David-Palma M."/>
            <person name="Shea T."/>
            <person name="Bowers K."/>
            <person name="McGinley-Smith S."/>
            <person name="Mohammad A.W."/>
            <person name="Gnirke A."/>
            <person name="Yurkov A.M."/>
            <person name="Nowrousian M."/>
            <person name="Sun S."/>
            <person name="Cuomo C.A."/>
            <person name="Heitman J."/>
        </authorList>
    </citation>
    <scope>NUCLEOTIDE SEQUENCE [LARGE SCALE GENOMIC DNA]</scope>
    <source>
        <strain evidence="3 4">CBS 13917</strain>
    </source>
</reference>
<dbReference type="SUPFAM" id="SSF51430">
    <property type="entry name" value="NAD(P)-linked oxidoreductase"/>
    <property type="match status" value="1"/>
</dbReference>
<dbReference type="InterPro" id="IPR023210">
    <property type="entry name" value="NADP_OxRdtase_dom"/>
</dbReference>
<organism evidence="3 4">
    <name type="scientific">Kwoniella newhampshirensis</name>
    <dbReference type="NCBI Taxonomy" id="1651941"/>
    <lineage>
        <taxon>Eukaryota</taxon>
        <taxon>Fungi</taxon>
        <taxon>Dikarya</taxon>
        <taxon>Basidiomycota</taxon>
        <taxon>Agaricomycotina</taxon>
        <taxon>Tremellomycetes</taxon>
        <taxon>Tremellales</taxon>
        <taxon>Cryptococcaceae</taxon>
        <taxon>Kwoniella</taxon>
    </lineage>
</organism>
<feature type="domain" description="NADP-dependent oxidoreductase" evidence="2">
    <location>
        <begin position="12"/>
        <end position="305"/>
    </location>
</feature>
<dbReference type="Proteomes" id="UP001388673">
    <property type="component" value="Unassembled WGS sequence"/>
</dbReference>
<dbReference type="PANTHER" id="PTHR43625:SF78">
    <property type="entry name" value="PYRIDOXAL REDUCTASE-RELATED"/>
    <property type="match status" value="1"/>
</dbReference>
<dbReference type="Gene3D" id="3.20.20.100">
    <property type="entry name" value="NADP-dependent oxidoreductase domain"/>
    <property type="match status" value="1"/>
</dbReference>
<accession>A0AAW0YWH9</accession>
<dbReference type="KEGG" id="kne:92182781"/>
<dbReference type="GeneID" id="92182781"/>
<comment type="caution">
    <text evidence="3">The sequence shown here is derived from an EMBL/GenBank/DDBJ whole genome shotgun (WGS) entry which is preliminary data.</text>
</comment>
<dbReference type="GO" id="GO:0016491">
    <property type="term" value="F:oxidoreductase activity"/>
    <property type="evidence" value="ECO:0007669"/>
    <property type="project" value="UniProtKB-KW"/>
</dbReference>
<keyword evidence="1" id="KW-0560">Oxidoreductase</keyword>
<evidence type="ECO:0000259" key="2">
    <source>
        <dbReference type="Pfam" id="PF00248"/>
    </source>
</evidence>
<evidence type="ECO:0000313" key="4">
    <source>
        <dbReference type="Proteomes" id="UP001388673"/>
    </source>
</evidence>
<dbReference type="InterPro" id="IPR036812">
    <property type="entry name" value="NAD(P)_OxRdtase_dom_sf"/>
</dbReference>
<dbReference type="AlphaFoldDB" id="A0AAW0YWH9"/>
<dbReference type="GO" id="GO:0005737">
    <property type="term" value="C:cytoplasm"/>
    <property type="evidence" value="ECO:0007669"/>
    <property type="project" value="TreeGrafter"/>
</dbReference>
<proteinExistence type="predicted"/>
<name>A0AAW0YWH9_9TREE</name>
<dbReference type="CDD" id="cd19077">
    <property type="entry name" value="AKR_AKR8A1-2"/>
    <property type="match status" value="1"/>
</dbReference>
<gene>
    <name evidence="3" type="ORF">IAR55_005523</name>
</gene>
<dbReference type="EMBL" id="JBCAWK010000010">
    <property type="protein sequence ID" value="KAK8847664.1"/>
    <property type="molecule type" value="Genomic_DNA"/>
</dbReference>
<dbReference type="Pfam" id="PF00248">
    <property type="entry name" value="Aldo_ket_red"/>
    <property type="match status" value="1"/>
</dbReference>
<evidence type="ECO:0000313" key="3">
    <source>
        <dbReference type="EMBL" id="KAK8847664.1"/>
    </source>
</evidence>